<dbReference type="GO" id="GO:0000978">
    <property type="term" value="F:RNA polymerase II cis-regulatory region sequence-specific DNA binding"/>
    <property type="evidence" value="ECO:0007669"/>
    <property type="project" value="UniProtKB-ARBA"/>
</dbReference>
<comment type="subcellular location">
    <subcellularLocation>
        <location evidence="1 4">Nucleus</location>
    </subcellularLocation>
</comment>
<dbReference type="GO" id="GO:0005634">
    <property type="term" value="C:nucleus"/>
    <property type="evidence" value="ECO:0007669"/>
    <property type="project" value="UniProtKB-SubCell"/>
</dbReference>
<dbReference type="InterPro" id="IPR030456">
    <property type="entry name" value="TF_fork_head_CS_2"/>
</dbReference>
<evidence type="ECO:0000256" key="2">
    <source>
        <dbReference type="ARBA" id="ARBA00023125"/>
    </source>
</evidence>
<feature type="region of interest" description="Disordered" evidence="5">
    <location>
        <begin position="748"/>
        <end position="774"/>
    </location>
</feature>
<feature type="DNA-binding region" description="Fork-head" evidence="4">
    <location>
        <begin position="214"/>
        <end position="308"/>
    </location>
</feature>
<dbReference type="InterPro" id="IPR036390">
    <property type="entry name" value="WH_DNA-bd_sf"/>
</dbReference>
<dbReference type="PRINTS" id="PR00053">
    <property type="entry name" value="FORKHEAD"/>
</dbReference>
<keyword evidence="3 4" id="KW-0539">Nucleus</keyword>
<evidence type="ECO:0000256" key="3">
    <source>
        <dbReference type="ARBA" id="ARBA00023242"/>
    </source>
</evidence>
<feature type="region of interest" description="Disordered" evidence="5">
    <location>
        <begin position="627"/>
        <end position="685"/>
    </location>
</feature>
<feature type="compositionally biased region" description="Polar residues" evidence="5">
    <location>
        <begin position="85"/>
        <end position="120"/>
    </location>
</feature>
<protein>
    <submittedName>
        <fullName evidence="7">Uu.00g004700.m01.CDS01</fullName>
    </submittedName>
</protein>
<dbReference type="PANTHER" id="PTHR11829:SF343">
    <property type="entry name" value="FORK-HEAD DOMAIN-CONTAINING PROTEIN"/>
    <property type="match status" value="1"/>
</dbReference>
<dbReference type="FunFam" id="1.10.10.10:FF:000260">
    <property type="entry name" value="Forkhead transcription factor (Sep1)"/>
    <property type="match status" value="1"/>
</dbReference>
<gene>
    <name evidence="7" type="ORF">KHLLAP_LOCUS6808</name>
</gene>
<dbReference type="SUPFAM" id="SSF46785">
    <property type="entry name" value="Winged helix' DNA-binding domain"/>
    <property type="match status" value="1"/>
</dbReference>
<dbReference type="InterPro" id="IPR036388">
    <property type="entry name" value="WH-like_DNA-bd_sf"/>
</dbReference>
<dbReference type="SMART" id="SM00339">
    <property type="entry name" value="FH"/>
    <property type="match status" value="1"/>
</dbReference>
<evidence type="ECO:0000256" key="1">
    <source>
        <dbReference type="ARBA" id="ARBA00004123"/>
    </source>
</evidence>
<dbReference type="PROSITE" id="PS00658">
    <property type="entry name" value="FORK_HEAD_2"/>
    <property type="match status" value="1"/>
</dbReference>
<keyword evidence="2 4" id="KW-0238">DNA-binding</keyword>
<accession>A0AAI8VL50</accession>
<reference evidence="7" key="1">
    <citation type="submission" date="2023-10" db="EMBL/GenBank/DDBJ databases">
        <authorList>
            <person name="Hackl T."/>
        </authorList>
    </citation>
    <scope>NUCLEOTIDE SEQUENCE</scope>
</reference>
<dbReference type="InterPro" id="IPR050211">
    <property type="entry name" value="FOX_domain-containing"/>
</dbReference>
<evidence type="ECO:0000256" key="4">
    <source>
        <dbReference type="PROSITE-ProRule" id="PRU00089"/>
    </source>
</evidence>
<feature type="compositionally biased region" description="Polar residues" evidence="5">
    <location>
        <begin position="646"/>
        <end position="664"/>
    </location>
</feature>
<keyword evidence="8" id="KW-1185">Reference proteome</keyword>
<dbReference type="Gene3D" id="1.10.10.10">
    <property type="entry name" value="Winged helix-like DNA-binding domain superfamily/Winged helix DNA-binding domain"/>
    <property type="match status" value="1"/>
</dbReference>
<dbReference type="PROSITE" id="PS50039">
    <property type="entry name" value="FORK_HEAD_3"/>
    <property type="match status" value="1"/>
</dbReference>
<feature type="compositionally biased region" description="Polar residues" evidence="5">
    <location>
        <begin position="390"/>
        <end position="405"/>
    </location>
</feature>
<dbReference type="Pfam" id="PF00250">
    <property type="entry name" value="Forkhead"/>
    <property type="match status" value="1"/>
</dbReference>
<evidence type="ECO:0000313" key="8">
    <source>
        <dbReference type="Proteomes" id="UP001295740"/>
    </source>
</evidence>
<evidence type="ECO:0000313" key="7">
    <source>
        <dbReference type="EMBL" id="CAJ2506340.1"/>
    </source>
</evidence>
<feature type="domain" description="Fork-head" evidence="6">
    <location>
        <begin position="214"/>
        <end position="308"/>
    </location>
</feature>
<sequence>MARPTRFAANNEPMHIFQDNFDFFEQPAPSISRAPMPSVGRQPPSGRPLQDSNRNVVLNPPNGHGKQHSPFKATGRATASPLTPLRSSHGNMSHGNSYNLNPVSILPPTSNGQSTDSMLKRQPSMSRFKTVVQKPNIMDMQASFEKENFHPTYLAQPAFSLNVDGFYPQKTPGKRALLEAAPIKDSRPPKRVRTEEPCLPLPSSFPLIVDDGTKPGHSYAQLIGMAILRAPNRRLTLSQIYKWISDTYSFYSAHDAGWQNSIRHNLSLNKAFIKQERPKDDPGKGNYWAIETGMEQQFMKEKPSRKSAAATENMQIMSMGPRLDFAHLEPTTFHDGLPPSLPPVLCAQTSSYQQPGPPQAPAHSAPEVSSDATIPLSDNVGPEEQEEASQEQNVPLETPLETSLYSPPAAMQSSPPIPRHLEHRSNTPPPIMREAQSSASHKPSHKRKHASMDAPNSIDDSGYISSLESSAMRPNQVSRVQSSETDRPRGKKRGRAEEEIARLRASSCDSPTKSRSYGFVPPSSSPIRQPTDGQMLPPLTPGVKDKPTQKIPPSVSPNTNLQIHRDNVRQLLNSPLRRVSNISDEVTMPWSPAFNMDEETFIGGLDFRNTDIDFSIYTDESIDNFHTASYGSPVKRSAKRPRLDRTQSASALGDTTGTSSNRALMSTPYLKAPTPRQDLGFESPSKVFEGMSSPLKRYFQSPSVRAQPQPPIAARDEWNNFENLNEHTLFEDEVELDIDIFQGFAKISGSENASGPAKPPPPRPSFGRSYTSTL</sequence>
<comment type="caution">
    <text evidence="7">The sequence shown here is derived from an EMBL/GenBank/DDBJ whole genome shotgun (WGS) entry which is preliminary data.</text>
</comment>
<dbReference type="AlphaFoldDB" id="A0AAI8VL50"/>
<dbReference type="Proteomes" id="UP001295740">
    <property type="component" value="Unassembled WGS sequence"/>
</dbReference>
<evidence type="ECO:0000256" key="5">
    <source>
        <dbReference type="SAM" id="MobiDB-lite"/>
    </source>
</evidence>
<proteinExistence type="predicted"/>
<dbReference type="EMBL" id="CAUWAG010000008">
    <property type="protein sequence ID" value="CAJ2506340.1"/>
    <property type="molecule type" value="Genomic_DNA"/>
</dbReference>
<dbReference type="CDD" id="cd00059">
    <property type="entry name" value="FH_FOX"/>
    <property type="match status" value="1"/>
</dbReference>
<feature type="region of interest" description="Disordered" evidence="5">
    <location>
        <begin position="329"/>
        <end position="534"/>
    </location>
</feature>
<dbReference type="PANTHER" id="PTHR11829">
    <property type="entry name" value="FORKHEAD BOX PROTEIN"/>
    <property type="match status" value="1"/>
</dbReference>
<organism evidence="7 8">
    <name type="scientific">Anthostomella pinea</name>
    <dbReference type="NCBI Taxonomy" id="933095"/>
    <lineage>
        <taxon>Eukaryota</taxon>
        <taxon>Fungi</taxon>
        <taxon>Dikarya</taxon>
        <taxon>Ascomycota</taxon>
        <taxon>Pezizomycotina</taxon>
        <taxon>Sordariomycetes</taxon>
        <taxon>Xylariomycetidae</taxon>
        <taxon>Xylariales</taxon>
        <taxon>Xylariaceae</taxon>
        <taxon>Anthostomella</taxon>
    </lineage>
</organism>
<feature type="compositionally biased region" description="Polar residues" evidence="5">
    <location>
        <begin position="463"/>
        <end position="483"/>
    </location>
</feature>
<evidence type="ECO:0000259" key="6">
    <source>
        <dbReference type="PROSITE" id="PS50039"/>
    </source>
</evidence>
<dbReference type="InterPro" id="IPR001766">
    <property type="entry name" value="Fork_head_dom"/>
</dbReference>
<feature type="region of interest" description="Disordered" evidence="5">
    <location>
        <begin position="27"/>
        <end position="120"/>
    </location>
</feature>
<name>A0AAI8VL50_9PEZI</name>
<dbReference type="GO" id="GO:0001228">
    <property type="term" value="F:DNA-binding transcription activator activity, RNA polymerase II-specific"/>
    <property type="evidence" value="ECO:0007669"/>
    <property type="project" value="UniProtKB-ARBA"/>
</dbReference>